<dbReference type="OMA" id="TYEETIG"/>
<dbReference type="STRING" id="13333.W1NDU3"/>
<dbReference type="Gramene" id="ERM93907">
    <property type="protein sequence ID" value="ERM93907"/>
    <property type="gene ID" value="AMTR_s00137p00045460"/>
</dbReference>
<dbReference type="HOGENOM" id="CLU_115145_1_0_1"/>
<evidence type="ECO:0000313" key="3">
    <source>
        <dbReference type="Proteomes" id="UP000017836"/>
    </source>
</evidence>
<accession>W1NDU3</accession>
<dbReference type="Gene3D" id="2.60.40.4370">
    <property type="match status" value="1"/>
</dbReference>
<reference evidence="3" key="1">
    <citation type="journal article" date="2013" name="Science">
        <title>The Amborella genome and the evolution of flowering plants.</title>
        <authorList>
            <consortium name="Amborella Genome Project"/>
        </authorList>
    </citation>
    <scope>NUCLEOTIDE SEQUENCE [LARGE SCALE GENOMIC DNA]</scope>
</reference>
<dbReference type="GO" id="GO:0000127">
    <property type="term" value="C:transcription factor TFIIIC complex"/>
    <property type="evidence" value="ECO:0000318"/>
    <property type="project" value="GO_Central"/>
</dbReference>
<proteinExistence type="predicted"/>
<dbReference type="GO" id="GO:0006383">
    <property type="term" value="P:transcription by RNA polymerase III"/>
    <property type="evidence" value="ECO:0000318"/>
    <property type="project" value="GO_Central"/>
</dbReference>
<dbReference type="InterPro" id="IPR042771">
    <property type="entry name" value="GTF3C6-like"/>
</dbReference>
<dbReference type="Pfam" id="PF10419">
    <property type="entry name" value="TFIIIC_sub6"/>
    <property type="match status" value="1"/>
</dbReference>
<name>W1NDU3_AMBTC</name>
<dbReference type="PANTHER" id="PTHR21860:SF2">
    <property type="entry name" value="GENERAL TRANSCRIPTION FACTOR 3C POLYPEPTIDE 6"/>
    <property type="match status" value="1"/>
</dbReference>
<dbReference type="PANTHER" id="PTHR21860">
    <property type="entry name" value="TRANSCRIPTION INITIATION FACTOR IIIC TFIIIC , POLYPEPTIDE 6-RELATED"/>
    <property type="match status" value="1"/>
</dbReference>
<organism evidence="2 3">
    <name type="scientific">Amborella trichopoda</name>
    <dbReference type="NCBI Taxonomy" id="13333"/>
    <lineage>
        <taxon>Eukaryota</taxon>
        <taxon>Viridiplantae</taxon>
        <taxon>Streptophyta</taxon>
        <taxon>Embryophyta</taxon>
        <taxon>Tracheophyta</taxon>
        <taxon>Spermatophyta</taxon>
        <taxon>Magnoliopsida</taxon>
        <taxon>Amborellales</taxon>
        <taxon>Amborellaceae</taxon>
        <taxon>Amborella</taxon>
    </lineage>
</organism>
<sequence length="128" mass="14408">METNTDKSENVEEEEEYILLDLDSIRPNIPANASYTLSGLNTMNPVLTIGGKLKLIGEWQETIGTFFVFSESDESTPVMHEETGPSETNMFKGKCIVESDEKPRKQIKSVCNLQKVLKFRLPSNKGNH</sequence>
<dbReference type="eggNOG" id="ENOG502S1QS">
    <property type="taxonomic scope" value="Eukaryota"/>
</dbReference>
<evidence type="ECO:0000259" key="1">
    <source>
        <dbReference type="Pfam" id="PF10419"/>
    </source>
</evidence>
<protein>
    <recommendedName>
        <fullName evidence="1">Transcription factor TFIIIC triple barrel domain-containing protein</fullName>
    </recommendedName>
</protein>
<dbReference type="Proteomes" id="UP000017836">
    <property type="component" value="Unassembled WGS sequence"/>
</dbReference>
<gene>
    <name evidence="2" type="ORF">AMTR_s00137p00045460</name>
</gene>
<feature type="domain" description="Transcription factor TFIIIC triple barrel" evidence="1">
    <location>
        <begin position="12"/>
        <end position="120"/>
    </location>
</feature>
<dbReference type="EMBL" id="KI397541">
    <property type="protein sequence ID" value="ERM93907.1"/>
    <property type="molecule type" value="Genomic_DNA"/>
</dbReference>
<keyword evidence="3" id="KW-1185">Reference proteome</keyword>
<evidence type="ECO:0000313" key="2">
    <source>
        <dbReference type="EMBL" id="ERM93907.1"/>
    </source>
</evidence>
<dbReference type="AlphaFoldDB" id="W1NDU3"/>
<dbReference type="OrthoDB" id="1877767at2759"/>
<dbReference type="InterPro" id="IPR019481">
    <property type="entry name" value="TFIIIC_triple_barrel"/>
</dbReference>